<dbReference type="InterPro" id="IPR043894">
    <property type="entry name" value="MupG_C"/>
</dbReference>
<reference evidence="3 4" key="1">
    <citation type="submission" date="2021-08" db="EMBL/GenBank/DDBJ databases">
        <title>FDA dAtabase for Regulatory Grade micrObial Sequences (FDA-ARGOS): Supporting development and validation of Infectious Disease Dx tests.</title>
        <authorList>
            <person name="Sproer C."/>
            <person name="Gronow S."/>
            <person name="Severitt S."/>
            <person name="Schroder I."/>
            <person name="Tallon L."/>
            <person name="Sadzewicz L."/>
            <person name="Zhao X."/>
            <person name="Boylan J."/>
            <person name="Ott S."/>
            <person name="Bowen H."/>
            <person name="Vavikolanu K."/>
            <person name="Hazen T."/>
            <person name="Aluvathingal J."/>
            <person name="Nadendla S."/>
            <person name="Lowell S."/>
            <person name="Myers T."/>
            <person name="Yan Y."/>
            <person name="Sichtig H."/>
        </authorList>
    </citation>
    <scope>NUCLEOTIDE SEQUENCE [LARGE SCALE GENOMIC DNA]</scope>
    <source>
        <strain evidence="3 4">FDAARGOS_1460</strain>
    </source>
</reference>
<dbReference type="Pfam" id="PF05913">
    <property type="entry name" value="MupG_C"/>
    <property type="match status" value="1"/>
</dbReference>
<dbReference type="SUPFAM" id="SSF51445">
    <property type="entry name" value="(Trans)glycosidases"/>
    <property type="match status" value="1"/>
</dbReference>
<name>A0ABS7SYD4_9FIRM</name>
<protein>
    <submittedName>
        <fullName evidence="3">MupG family TIM beta-alpha barrel fold protein</fullName>
    </submittedName>
</protein>
<proteinExistence type="predicted"/>
<dbReference type="RefSeq" id="WP_223418702.1">
    <property type="nucleotide sequence ID" value="NZ_JAIPME010000002.1"/>
</dbReference>
<organism evidence="3 4">
    <name type="scientific">Anaerococcus murdochii</name>
    <dbReference type="NCBI Taxonomy" id="411577"/>
    <lineage>
        <taxon>Bacteria</taxon>
        <taxon>Bacillati</taxon>
        <taxon>Bacillota</taxon>
        <taxon>Tissierellia</taxon>
        <taxon>Tissierellales</taxon>
        <taxon>Peptoniphilaceae</taxon>
        <taxon>Anaerococcus</taxon>
    </lineage>
</organism>
<dbReference type="PANTHER" id="PTHR38435">
    <property type="match status" value="1"/>
</dbReference>
<dbReference type="InterPro" id="IPR017853">
    <property type="entry name" value="GH"/>
</dbReference>
<dbReference type="Gene3D" id="2.40.100.10">
    <property type="entry name" value="Cyclophilin-like"/>
    <property type="match status" value="1"/>
</dbReference>
<dbReference type="InterPro" id="IPR013785">
    <property type="entry name" value="Aldolase_TIM"/>
</dbReference>
<feature type="domain" description="6-phospho-N-acetylmuramidase N-terminal" evidence="2">
    <location>
        <begin position="4"/>
        <end position="239"/>
    </location>
</feature>
<dbReference type="PANTHER" id="PTHR38435:SF1">
    <property type="entry name" value="DUF871 DOMAIN-CONTAINING PROTEIN"/>
    <property type="match status" value="1"/>
</dbReference>
<evidence type="ECO:0000313" key="4">
    <source>
        <dbReference type="Proteomes" id="UP000734271"/>
    </source>
</evidence>
<dbReference type="SUPFAM" id="SSF50891">
    <property type="entry name" value="Cyclophilin-like"/>
    <property type="match status" value="1"/>
</dbReference>
<accession>A0ABS7SYD4</accession>
<dbReference type="Proteomes" id="UP000734271">
    <property type="component" value="Unassembled WGS sequence"/>
</dbReference>
<keyword evidence="4" id="KW-1185">Reference proteome</keyword>
<comment type="caution">
    <text evidence="3">The sequence shown here is derived from an EMBL/GenBank/DDBJ whole genome shotgun (WGS) entry which is preliminary data.</text>
</comment>
<evidence type="ECO:0000313" key="3">
    <source>
        <dbReference type="EMBL" id="MBZ2386548.1"/>
    </source>
</evidence>
<sequence>MRKLGISIYPEHSSLEKDLAYMKLASKYGFSRIFTCLLSVEESKEDIIKNFTAFINKAHNLGFEVAVDTNIDVFNKLGARADDISAFAKMGVDIIRLDWPLSDRENILITNNPYNITVEFNASSDMALDLLIKKGANRNQMSTCHNFYPQEYTGLSKERFDYFTQKYYDMALDVHAFISSNNDNTFGPWPVFKGLCTLEDHRHKDIVYQLRYLLADRRIKDVIIGNSFASESELKQLSEVDLSIPSLKIEEISDIMEVERKILYDFVHADRIDSSEYFIRSSISRAFGKDKDIPQRKSEKEYFEKGDVLIINNNLSYYKGELEIVKKKIKNTGERNLVGHFNEDEQKIVDILAEQNPFKII</sequence>
<dbReference type="InterPro" id="IPR008589">
    <property type="entry name" value="MupG"/>
</dbReference>
<dbReference type="EMBL" id="JAIPME010000002">
    <property type="protein sequence ID" value="MBZ2386548.1"/>
    <property type="molecule type" value="Genomic_DNA"/>
</dbReference>
<gene>
    <name evidence="3" type="ORF">K8P03_04460</name>
</gene>
<dbReference type="InterPro" id="IPR043797">
    <property type="entry name" value="MupG_N"/>
</dbReference>
<dbReference type="Pfam" id="PF19200">
    <property type="entry name" value="MupG_N"/>
    <property type="match status" value="1"/>
</dbReference>
<feature type="domain" description="6-phospho-N-acetylmuramidase C-terminal" evidence="1">
    <location>
        <begin position="246"/>
        <end position="360"/>
    </location>
</feature>
<dbReference type="Gene3D" id="3.20.20.70">
    <property type="entry name" value="Aldolase class I"/>
    <property type="match status" value="1"/>
</dbReference>
<evidence type="ECO:0000259" key="2">
    <source>
        <dbReference type="Pfam" id="PF19200"/>
    </source>
</evidence>
<evidence type="ECO:0000259" key="1">
    <source>
        <dbReference type="Pfam" id="PF05913"/>
    </source>
</evidence>
<dbReference type="InterPro" id="IPR029000">
    <property type="entry name" value="Cyclophilin-like_dom_sf"/>
</dbReference>